<evidence type="ECO:0000256" key="2">
    <source>
        <dbReference type="ARBA" id="ARBA00023125"/>
    </source>
</evidence>
<keyword evidence="2 4" id="KW-0238">DNA-binding</keyword>
<keyword evidence="3" id="KW-0804">Transcription</keyword>
<proteinExistence type="predicted"/>
<evidence type="ECO:0000313" key="8">
    <source>
        <dbReference type="Proteomes" id="UP001500466"/>
    </source>
</evidence>
<dbReference type="SUPFAM" id="SSF48498">
    <property type="entry name" value="Tetracyclin repressor-like, C-terminal domain"/>
    <property type="match status" value="1"/>
</dbReference>
<reference evidence="8" key="1">
    <citation type="journal article" date="2019" name="Int. J. Syst. Evol. Microbiol.">
        <title>The Global Catalogue of Microorganisms (GCM) 10K type strain sequencing project: providing services to taxonomists for standard genome sequencing and annotation.</title>
        <authorList>
            <consortium name="The Broad Institute Genomics Platform"/>
            <consortium name="The Broad Institute Genome Sequencing Center for Infectious Disease"/>
            <person name="Wu L."/>
            <person name="Ma J."/>
        </authorList>
    </citation>
    <scope>NUCLEOTIDE SEQUENCE [LARGE SCALE GENOMIC DNA]</scope>
    <source>
        <strain evidence="8">JCM 17986</strain>
    </source>
</reference>
<keyword evidence="8" id="KW-1185">Reference proteome</keyword>
<dbReference type="Pfam" id="PF00440">
    <property type="entry name" value="TetR_N"/>
    <property type="match status" value="1"/>
</dbReference>
<sequence>MVETARGGTAEDPRGTGAGTHPGAARAAETRDRIIEAATDCIRRWGIRRVSMNDVAQQAGVSRRTVYLHFADREALVLAVLTRISALTVAAVEPLVRSRDTLAGQVAEAAVHVHALGPAQLQLGLGYRPGESEDATLLLAHSDQVLAAWHGFWRPFVAEARDRGEVRPDLDPDRATEWIMRVIISLVTVPARTFDPDDPDQVRAFVSEFITRGFAS</sequence>
<dbReference type="Proteomes" id="UP001500466">
    <property type="component" value="Unassembled WGS sequence"/>
</dbReference>
<name>A0ABP9H6F1_9ACTN</name>
<evidence type="ECO:0000259" key="6">
    <source>
        <dbReference type="PROSITE" id="PS50977"/>
    </source>
</evidence>
<comment type="caution">
    <text evidence="7">The sequence shown here is derived from an EMBL/GenBank/DDBJ whole genome shotgun (WGS) entry which is preliminary data.</text>
</comment>
<dbReference type="PANTHER" id="PTHR30055:SF234">
    <property type="entry name" value="HTH-TYPE TRANSCRIPTIONAL REGULATOR BETI"/>
    <property type="match status" value="1"/>
</dbReference>
<gene>
    <name evidence="7" type="ORF">GCM10023205_24760</name>
</gene>
<keyword evidence="1" id="KW-0805">Transcription regulation</keyword>
<dbReference type="InterPro" id="IPR009057">
    <property type="entry name" value="Homeodomain-like_sf"/>
</dbReference>
<evidence type="ECO:0000256" key="3">
    <source>
        <dbReference type="ARBA" id="ARBA00023163"/>
    </source>
</evidence>
<feature type="DNA-binding region" description="H-T-H motif" evidence="4">
    <location>
        <begin position="51"/>
        <end position="70"/>
    </location>
</feature>
<protein>
    <submittedName>
        <fullName evidence="7">TetR/AcrR family transcriptional regulator</fullName>
    </submittedName>
</protein>
<feature type="domain" description="HTH tetR-type" evidence="6">
    <location>
        <begin position="28"/>
        <end position="88"/>
    </location>
</feature>
<dbReference type="InterPro" id="IPR036271">
    <property type="entry name" value="Tet_transcr_reg_TetR-rel_C_sf"/>
</dbReference>
<evidence type="ECO:0000256" key="5">
    <source>
        <dbReference type="SAM" id="MobiDB-lite"/>
    </source>
</evidence>
<dbReference type="InterPro" id="IPR050109">
    <property type="entry name" value="HTH-type_TetR-like_transc_reg"/>
</dbReference>
<accession>A0ABP9H6F1</accession>
<dbReference type="PANTHER" id="PTHR30055">
    <property type="entry name" value="HTH-TYPE TRANSCRIPTIONAL REGULATOR RUTR"/>
    <property type="match status" value="1"/>
</dbReference>
<dbReference type="PROSITE" id="PS50977">
    <property type="entry name" value="HTH_TETR_2"/>
    <property type="match status" value="1"/>
</dbReference>
<dbReference type="Gene3D" id="1.10.357.10">
    <property type="entry name" value="Tetracycline Repressor, domain 2"/>
    <property type="match status" value="1"/>
</dbReference>
<evidence type="ECO:0000256" key="4">
    <source>
        <dbReference type="PROSITE-ProRule" id="PRU00335"/>
    </source>
</evidence>
<organism evidence="7 8">
    <name type="scientific">Yinghuangia aomiensis</name>
    <dbReference type="NCBI Taxonomy" id="676205"/>
    <lineage>
        <taxon>Bacteria</taxon>
        <taxon>Bacillati</taxon>
        <taxon>Actinomycetota</taxon>
        <taxon>Actinomycetes</taxon>
        <taxon>Kitasatosporales</taxon>
        <taxon>Streptomycetaceae</taxon>
        <taxon>Yinghuangia</taxon>
    </lineage>
</organism>
<evidence type="ECO:0000256" key="1">
    <source>
        <dbReference type="ARBA" id="ARBA00023015"/>
    </source>
</evidence>
<dbReference type="PRINTS" id="PR00455">
    <property type="entry name" value="HTHTETR"/>
</dbReference>
<dbReference type="InterPro" id="IPR001647">
    <property type="entry name" value="HTH_TetR"/>
</dbReference>
<evidence type="ECO:0000313" key="7">
    <source>
        <dbReference type="EMBL" id="GAA4960503.1"/>
    </source>
</evidence>
<dbReference type="EMBL" id="BAABHS010000007">
    <property type="protein sequence ID" value="GAA4960503.1"/>
    <property type="molecule type" value="Genomic_DNA"/>
</dbReference>
<feature type="region of interest" description="Disordered" evidence="5">
    <location>
        <begin position="1"/>
        <end position="30"/>
    </location>
</feature>
<dbReference type="SUPFAM" id="SSF46689">
    <property type="entry name" value="Homeodomain-like"/>
    <property type="match status" value="1"/>
</dbReference>